<gene>
    <name evidence="1" type="ORF">AVESOBMORE_268</name>
</gene>
<protein>
    <submittedName>
        <fullName evidence="1">Uncharacterized protein</fullName>
    </submittedName>
</protein>
<dbReference type="RefSeq" id="YP_009206623.1">
    <property type="nucleotide sequence ID" value="NC_028887.1"/>
</dbReference>
<dbReference type="GeneID" id="26632853"/>
<dbReference type="Proteomes" id="UP000204647">
    <property type="component" value="Segment"/>
</dbReference>
<organism evidence="1 2">
    <name type="scientific">Bacillus phage AvesoBmore</name>
    <dbReference type="NCBI Taxonomy" id="1698451"/>
    <lineage>
        <taxon>Viruses</taxon>
        <taxon>Duplodnaviria</taxon>
        <taxon>Heunggongvirae</taxon>
        <taxon>Uroviricota</taxon>
        <taxon>Caudoviricetes</taxon>
        <taxon>Herelleviridae</taxon>
        <taxon>Bastillevirinae</taxon>
        <taxon>Bequatrovirus</taxon>
        <taxon>Bequatrovirus avesobmore</taxon>
    </lineage>
</organism>
<sequence length="70" mass="8334">MWKKKEVQEMNDSELISAFHWNVVRVTKETNSTRGVTQKSLKEEKYILDEMIKRFNLDVVVLKEKHIING</sequence>
<proteinExistence type="predicted"/>
<reference evidence="1 2" key="1">
    <citation type="journal article" date="2015" name="Genome Announc.">
        <title>Genome Sequences of Two Bacillus cereus Group Bacteriophages, Eyuki and AvesoBmore.</title>
        <authorList>
            <person name="Erill I."/>
            <person name="Caruso S.M."/>
        </authorList>
    </citation>
    <scope>NUCLEOTIDE SEQUENCE [LARGE SCALE GENOMIC DNA]</scope>
</reference>
<accession>A0A0K2D097</accession>
<evidence type="ECO:0000313" key="2">
    <source>
        <dbReference type="Proteomes" id="UP000204647"/>
    </source>
</evidence>
<name>A0A0K2D097_9CAUD</name>
<dbReference type="EMBL" id="KT307976">
    <property type="protein sequence ID" value="ALA13254.1"/>
    <property type="molecule type" value="Genomic_DNA"/>
</dbReference>
<dbReference type="OrthoDB" id="35525at10239"/>
<keyword evidence="2" id="KW-1185">Reference proteome</keyword>
<dbReference type="KEGG" id="vg:26632853"/>
<evidence type="ECO:0000313" key="1">
    <source>
        <dbReference type="EMBL" id="ALA13254.1"/>
    </source>
</evidence>